<dbReference type="PROSITE" id="PS00375">
    <property type="entry name" value="UDPGT"/>
    <property type="match status" value="1"/>
</dbReference>
<evidence type="ECO:0000256" key="5">
    <source>
        <dbReference type="RuleBase" id="RU362059"/>
    </source>
</evidence>
<keyword evidence="2 4" id="KW-0328">Glycosyltransferase</keyword>
<comment type="subcellular location">
    <subcellularLocation>
        <location evidence="5">Membrane</location>
        <topology evidence="5">Single-pass membrane protein</topology>
    </subcellularLocation>
</comment>
<dbReference type="InterPro" id="IPR050271">
    <property type="entry name" value="UDP-glycosyltransferase"/>
</dbReference>
<keyword evidence="3 4" id="KW-0808">Transferase</keyword>
<evidence type="ECO:0000256" key="2">
    <source>
        <dbReference type="ARBA" id="ARBA00022676"/>
    </source>
</evidence>
<sequence length="525" mass="60774">MHKYVFLIFILNTLQNVFTFNILCIISAPLRSHYMAFQPLFRELSKRGHNVTIMNHFPDKEPLTNLKFINLQDGEINVHFNSMEYYENSYTSFIHIINFLRHVTIPTNGPVEEECKNLFNHKNMIAHRAEGVKYDLIFVEQFLSDCALLYAGVMYDSPIIGITSHVLLPWAYNRLGIPFDIASDSFYFSPSGPNPSLLAKVQSTLGLLYLNNYGRWQIHKCIYKVFSEYYSENLLDIEYVAKERMKMVFSYQHFSVTGARLLAPQVLEIGGVHIGQAKPVPKDLEEFLSNAEHGVIYFSFGSNLKVSTMSEQKLQQFLQAFKRIPQKILWKWEDNRFPKGYDNVYTRKWFPQLDVLCHPKVVAFISHGGMLSLSEAAHCGKPMLAVPFFGDQFTNAAAITHIGLGKTILFERINTENLVAALKELTAPEMQENARNISKRWHDRPQSVMDSAIYWTEYVARHRTGPPSLPSKQNTWFESTLIDVYCVLMLLFLVIIWLCYSIVRIIKMFIIKLLSLIFVRKFKIQ</sequence>
<dbReference type="GeneID" id="113522401"/>
<dbReference type="EC" id="2.4.1.17" evidence="5"/>
<dbReference type="CDD" id="cd03784">
    <property type="entry name" value="GT1_Gtf-like"/>
    <property type="match status" value="1"/>
</dbReference>
<comment type="catalytic activity">
    <reaction evidence="5">
        <text>glucuronate acceptor + UDP-alpha-D-glucuronate = acceptor beta-D-glucuronoside + UDP + H(+)</text>
        <dbReference type="Rhea" id="RHEA:21032"/>
        <dbReference type="ChEBI" id="CHEBI:15378"/>
        <dbReference type="ChEBI" id="CHEBI:58052"/>
        <dbReference type="ChEBI" id="CHEBI:58223"/>
        <dbReference type="ChEBI" id="CHEBI:132367"/>
        <dbReference type="ChEBI" id="CHEBI:132368"/>
        <dbReference type="EC" id="2.4.1.17"/>
    </reaction>
</comment>
<accession>A0ABM3MGN9</accession>
<reference evidence="7" key="1">
    <citation type="submission" date="2025-08" db="UniProtKB">
        <authorList>
            <consortium name="RefSeq"/>
        </authorList>
    </citation>
    <scope>IDENTIFICATION</scope>
    <source>
        <tissue evidence="7">Whole larvae</tissue>
    </source>
</reference>
<evidence type="ECO:0000313" key="7">
    <source>
        <dbReference type="RefSeq" id="XP_052750324.1"/>
    </source>
</evidence>
<organism evidence="6 7">
    <name type="scientific">Galleria mellonella</name>
    <name type="common">Greater wax moth</name>
    <dbReference type="NCBI Taxonomy" id="7137"/>
    <lineage>
        <taxon>Eukaryota</taxon>
        <taxon>Metazoa</taxon>
        <taxon>Ecdysozoa</taxon>
        <taxon>Arthropoda</taxon>
        <taxon>Hexapoda</taxon>
        <taxon>Insecta</taxon>
        <taxon>Pterygota</taxon>
        <taxon>Neoptera</taxon>
        <taxon>Endopterygota</taxon>
        <taxon>Lepidoptera</taxon>
        <taxon>Glossata</taxon>
        <taxon>Ditrysia</taxon>
        <taxon>Pyraloidea</taxon>
        <taxon>Pyralidae</taxon>
        <taxon>Galleriinae</taxon>
        <taxon>Galleria</taxon>
    </lineage>
</organism>
<dbReference type="PANTHER" id="PTHR48043">
    <property type="entry name" value="EG:EG0003.4 PROTEIN-RELATED"/>
    <property type="match status" value="1"/>
</dbReference>
<dbReference type="RefSeq" id="XP_052750324.1">
    <property type="nucleotide sequence ID" value="XM_052894364.1"/>
</dbReference>
<dbReference type="Proteomes" id="UP001652740">
    <property type="component" value="Unplaced"/>
</dbReference>
<evidence type="ECO:0000256" key="4">
    <source>
        <dbReference type="RuleBase" id="RU003718"/>
    </source>
</evidence>
<dbReference type="SUPFAM" id="SSF53756">
    <property type="entry name" value="UDP-Glycosyltransferase/glycogen phosphorylase"/>
    <property type="match status" value="1"/>
</dbReference>
<keyword evidence="6" id="KW-1185">Reference proteome</keyword>
<keyword evidence="5" id="KW-0812">Transmembrane</keyword>
<dbReference type="PANTHER" id="PTHR48043:SF114">
    <property type="entry name" value="IP04436P-RELATED"/>
    <property type="match status" value="1"/>
</dbReference>
<proteinExistence type="inferred from homology"/>
<name>A0ABM3MGN9_GALME</name>
<feature type="transmembrane region" description="Helical" evidence="5">
    <location>
        <begin position="482"/>
        <end position="503"/>
    </location>
</feature>
<dbReference type="Pfam" id="PF00201">
    <property type="entry name" value="UDPGT"/>
    <property type="match status" value="1"/>
</dbReference>
<keyword evidence="5" id="KW-1133">Transmembrane helix</keyword>
<evidence type="ECO:0000256" key="3">
    <source>
        <dbReference type="ARBA" id="ARBA00022679"/>
    </source>
</evidence>
<dbReference type="Gene3D" id="3.40.50.2000">
    <property type="entry name" value="Glycogen Phosphorylase B"/>
    <property type="match status" value="1"/>
</dbReference>
<dbReference type="InterPro" id="IPR035595">
    <property type="entry name" value="UDP_glycos_trans_CS"/>
</dbReference>
<protein>
    <recommendedName>
        <fullName evidence="5">UDP-glucuronosyltransferase</fullName>
        <ecNumber evidence="5">2.4.1.17</ecNumber>
    </recommendedName>
</protein>
<keyword evidence="5" id="KW-0472">Membrane</keyword>
<evidence type="ECO:0000256" key="1">
    <source>
        <dbReference type="ARBA" id="ARBA00009995"/>
    </source>
</evidence>
<comment type="similarity">
    <text evidence="1 4">Belongs to the UDP-glycosyltransferase family.</text>
</comment>
<dbReference type="InterPro" id="IPR002213">
    <property type="entry name" value="UDP_glucos_trans"/>
</dbReference>
<evidence type="ECO:0000313" key="6">
    <source>
        <dbReference type="Proteomes" id="UP001652740"/>
    </source>
</evidence>
<gene>
    <name evidence="7" type="primary">LOC113522401</name>
</gene>